<comment type="similarity">
    <text evidence="1">Belongs to the PrpF family.</text>
</comment>
<evidence type="ECO:0000256" key="2">
    <source>
        <dbReference type="ARBA" id="ARBA00023235"/>
    </source>
</evidence>
<dbReference type="PANTHER" id="PTHR43709:SF2">
    <property type="entry name" value="DUF453 DOMAIN PROTEIN (AFU_ORTHOLOGUE AFUA_6G00360)"/>
    <property type="match status" value="1"/>
</dbReference>
<keyword evidence="2 3" id="KW-0413">Isomerase</keyword>
<dbReference type="Proteomes" id="UP000587991">
    <property type="component" value="Unassembled WGS sequence"/>
</dbReference>
<name>A0A847SFB2_9NEIS</name>
<comment type="caution">
    <text evidence="3">The sequence shown here is derived from an EMBL/GenBank/DDBJ whole genome shotgun (WGS) entry which is preliminary data.</text>
</comment>
<dbReference type="Gene3D" id="3.10.310.10">
    <property type="entry name" value="Diaminopimelate Epimerase, Chain A, domain 1"/>
    <property type="match status" value="2"/>
</dbReference>
<dbReference type="PANTHER" id="PTHR43709">
    <property type="entry name" value="ACONITATE ISOMERASE-RELATED"/>
    <property type="match status" value="1"/>
</dbReference>
<dbReference type="InterPro" id="IPR007400">
    <property type="entry name" value="PrpF-like"/>
</dbReference>
<dbReference type="EMBL" id="JABAIM010000003">
    <property type="protein sequence ID" value="NLR76116.1"/>
    <property type="molecule type" value="Genomic_DNA"/>
</dbReference>
<accession>A0A847SFB2</accession>
<gene>
    <name evidence="3" type="ORF">HF682_13195</name>
</gene>
<keyword evidence="4" id="KW-1185">Reference proteome</keyword>
<evidence type="ECO:0000256" key="1">
    <source>
        <dbReference type="ARBA" id="ARBA00007673"/>
    </source>
</evidence>
<dbReference type="SUPFAM" id="SSF54506">
    <property type="entry name" value="Diaminopimelate epimerase-like"/>
    <property type="match status" value="2"/>
</dbReference>
<dbReference type="GO" id="GO:0016853">
    <property type="term" value="F:isomerase activity"/>
    <property type="evidence" value="ECO:0007669"/>
    <property type="project" value="UniProtKB-KW"/>
</dbReference>
<organism evidence="3 4">
    <name type="scientific">Leeia aquatica</name>
    <dbReference type="NCBI Taxonomy" id="2725557"/>
    <lineage>
        <taxon>Bacteria</taxon>
        <taxon>Pseudomonadati</taxon>
        <taxon>Pseudomonadota</taxon>
        <taxon>Betaproteobacteria</taxon>
        <taxon>Neisseriales</taxon>
        <taxon>Leeiaceae</taxon>
        <taxon>Leeia</taxon>
    </lineage>
</organism>
<proteinExistence type="inferred from homology"/>
<sequence>MMTLYRLPALYMRGGTSKGLFFNEADLPDDPALRHALLIRAVGSPDPYGAQMDGMGTGISSTSKVVILRRSTQPDCDVDYWFGHVDIQRGTLDESGNCGNLSAAVGPAALLMGLLPAQGEQIDIRIWQQNLGQRIIATVPLQQGWPACEGDFKLDGLAFPGAAIQLAYLDPAGQSAGLFPTGQPLDILHLPDGNTLEATLLDCSNPLILVRAVDLGLNGTELPVEINADAGLLARLETIRASGAVAMGLARTVAEASQLRPATPKLALLSTAQDYASTTGEPVQHEEQHLTARILSMGKLHHAFTGTGSLALAVATLIPGTLAHALSRPVDGGLVRFGHPSGYNEVDATVESVAGQWQVRQVNMTRTARCLMQGVVWVPLEEH</sequence>
<reference evidence="3 4" key="1">
    <citation type="submission" date="2020-04" db="EMBL/GenBank/DDBJ databases">
        <title>Draft genome of Leeia sp. IMCC25680.</title>
        <authorList>
            <person name="Song J."/>
            <person name="Cho J.-C."/>
        </authorList>
    </citation>
    <scope>NUCLEOTIDE SEQUENCE [LARGE SCALE GENOMIC DNA]</scope>
    <source>
        <strain evidence="3 4">IMCC25680</strain>
    </source>
</reference>
<dbReference type="AlphaFoldDB" id="A0A847SFB2"/>
<protein>
    <submittedName>
        <fullName evidence="3">2-methylaconitate cis-trans isomerase PrpF</fullName>
    </submittedName>
</protein>
<evidence type="ECO:0000313" key="3">
    <source>
        <dbReference type="EMBL" id="NLR76116.1"/>
    </source>
</evidence>
<dbReference type="Pfam" id="PF04303">
    <property type="entry name" value="PrpF"/>
    <property type="match status" value="1"/>
</dbReference>
<evidence type="ECO:0000313" key="4">
    <source>
        <dbReference type="Proteomes" id="UP000587991"/>
    </source>
</evidence>